<keyword evidence="1" id="KW-0560">Oxidoreductase</keyword>
<dbReference type="PANTHER" id="PTHR43244">
    <property type="match status" value="1"/>
</dbReference>
<dbReference type="PANTHER" id="PTHR43244:SF1">
    <property type="entry name" value="5,10-METHYLENETETRAHYDROMETHANOPTERIN REDUCTASE"/>
    <property type="match status" value="1"/>
</dbReference>
<reference evidence="3" key="1">
    <citation type="journal article" date="2020" name="mSystems">
        <title>Genome- and Community-Level Interaction Insights into Carbon Utilization and Element Cycling Functions of Hydrothermarchaeota in Hydrothermal Sediment.</title>
        <authorList>
            <person name="Zhou Z."/>
            <person name="Liu Y."/>
            <person name="Xu W."/>
            <person name="Pan J."/>
            <person name="Luo Z.H."/>
            <person name="Li M."/>
        </authorList>
    </citation>
    <scope>NUCLEOTIDE SEQUENCE [LARGE SCALE GENOMIC DNA]</scope>
    <source>
        <strain evidence="3">SpSt-26</strain>
    </source>
</reference>
<dbReference type="InterPro" id="IPR050564">
    <property type="entry name" value="F420-G6PD/mer"/>
</dbReference>
<evidence type="ECO:0000256" key="1">
    <source>
        <dbReference type="ARBA" id="ARBA00023002"/>
    </source>
</evidence>
<protein>
    <submittedName>
        <fullName evidence="3">LLM class flavin-dependent oxidoreductase</fullName>
    </submittedName>
</protein>
<evidence type="ECO:0000313" key="3">
    <source>
        <dbReference type="EMBL" id="HEH34704.1"/>
    </source>
</evidence>
<comment type="caution">
    <text evidence="3">The sequence shown here is derived from an EMBL/GenBank/DDBJ whole genome shotgun (WGS) entry which is preliminary data.</text>
</comment>
<dbReference type="InterPro" id="IPR036661">
    <property type="entry name" value="Luciferase-like_sf"/>
</dbReference>
<dbReference type="Pfam" id="PF00296">
    <property type="entry name" value="Bac_luciferase"/>
    <property type="match status" value="1"/>
</dbReference>
<feature type="domain" description="Luciferase-like" evidence="2">
    <location>
        <begin position="75"/>
        <end position="379"/>
    </location>
</feature>
<dbReference type="SUPFAM" id="SSF51679">
    <property type="entry name" value="Bacterial luciferase-like"/>
    <property type="match status" value="1"/>
</dbReference>
<accession>A0A7J2THR8</accession>
<name>A0A7J2THR8_ARCFL</name>
<dbReference type="GO" id="GO:0016705">
    <property type="term" value="F:oxidoreductase activity, acting on paired donors, with incorporation or reduction of molecular oxygen"/>
    <property type="evidence" value="ECO:0007669"/>
    <property type="project" value="InterPro"/>
</dbReference>
<gene>
    <name evidence="3" type="ORF">ENP88_00805</name>
</gene>
<dbReference type="Gene3D" id="3.20.20.30">
    <property type="entry name" value="Luciferase-like domain"/>
    <property type="match status" value="1"/>
</dbReference>
<dbReference type="AlphaFoldDB" id="A0A7J2THR8"/>
<dbReference type="CDD" id="cd01097">
    <property type="entry name" value="Tetrahydromethanopterin_reductase"/>
    <property type="match status" value="1"/>
</dbReference>
<evidence type="ECO:0000259" key="2">
    <source>
        <dbReference type="Pfam" id="PF00296"/>
    </source>
</evidence>
<sequence length="407" mass="45651">MGTISLPPATMNGMRKVIIKRRVCLGFISSTRLDSFMKSDDWGLLKNLVKKANYLFIEDRLNYMRFGNIVSPPFSSVERALKIALQSEELGFHSIVFPDHTLMVPPGLTPNALALMSAVAVKTQRILLGTGVTDFARYHPSVIAQFFATISHLAPSRVFLGIGAGEAMNIKPFGISWKKFKMLKEGIEITKKLWSGETFSYEGEAFRLKDAFLQITPQQPIPIYLGANGRKTRELAGMLCDGWMPILETPKTYRENLKDVARGAEKANRSLKEIDTALQIYTAIDENGDEAMKRAKQYAGAVVSAIEKVEQAGYALEIPEDFPKKFYFENLLLNDESLAKFAECSLKVNEEIISDFFIVGSVEEAISKIEEFERAGVRHLMIINIGPDPKFVNRVYAERIIPSFSEK</sequence>
<dbReference type="InterPro" id="IPR011251">
    <property type="entry name" value="Luciferase-like_dom"/>
</dbReference>
<organism evidence="3">
    <name type="scientific">Archaeoglobus fulgidus</name>
    <dbReference type="NCBI Taxonomy" id="2234"/>
    <lineage>
        <taxon>Archaea</taxon>
        <taxon>Methanobacteriati</taxon>
        <taxon>Methanobacteriota</taxon>
        <taxon>Archaeoglobi</taxon>
        <taxon>Archaeoglobales</taxon>
        <taxon>Archaeoglobaceae</taxon>
        <taxon>Archaeoglobus</taxon>
    </lineage>
</organism>
<dbReference type="EMBL" id="DSLA01000017">
    <property type="protein sequence ID" value="HEH34704.1"/>
    <property type="molecule type" value="Genomic_DNA"/>
</dbReference>
<proteinExistence type="predicted"/>